<dbReference type="Pfam" id="PF05199">
    <property type="entry name" value="GMC_oxred_C"/>
    <property type="match status" value="1"/>
</dbReference>
<dbReference type="InterPro" id="IPR007867">
    <property type="entry name" value="GMC_OxRtase_C"/>
</dbReference>
<dbReference type="GO" id="GO:0016614">
    <property type="term" value="F:oxidoreductase activity, acting on CH-OH group of donors"/>
    <property type="evidence" value="ECO:0007669"/>
    <property type="project" value="InterPro"/>
</dbReference>
<keyword evidence="3" id="KW-0732">Signal</keyword>
<reference evidence="5" key="1">
    <citation type="journal article" date="2023" name="Mol. Phylogenet. Evol.">
        <title>Genome-scale phylogeny and comparative genomics of the fungal order Sordariales.</title>
        <authorList>
            <person name="Hensen N."/>
            <person name="Bonometti L."/>
            <person name="Westerberg I."/>
            <person name="Brannstrom I.O."/>
            <person name="Guillou S."/>
            <person name="Cros-Aarteil S."/>
            <person name="Calhoun S."/>
            <person name="Haridas S."/>
            <person name="Kuo A."/>
            <person name="Mondo S."/>
            <person name="Pangilinan J."/>
            <person name="Riley R."/>
            <person name="LaButti K."/>
            <person name="Andreopoulos B."/>
            <person name="Lipzen A."/>
            <person name="Chen C."/>
            <person name="Yan M."/>
            <person name="Daum C."/>
            <person name="Ng V."/>
            <person name="Clum A."/>
            <person name="Steindorff A."/>
            <person name="Ohm R.A."/>
            <person name="Martin F."/>
            <person name="Silar P."/>
            <person name="Natvig D.O."/>
            <person name="Lalanne C."/>
            <person name="Gautier V."/>
            <person name="Ament-Velasquez S.L."/>
            <person name="Kruys A."/>
            <person name="Hutchinson M.I."/>
            <person name="Powell A.J."/>
            <person name="Barry K."/>
            <person name="Miller A.N."/>
            <person name="Grigoriev I.V."/>
            <person name="Debuchy R."/>
            <person name="Gladieux P."/>
            <person name="Hiltunen Thoren M."/>
            <person name="Johannesson H."/>
        </authorList>
    </citation>
    <scope>NUCLEOTIDE SEQUENCE</scope>
    <source>
        <strain evidence="5">CBS 359.72</strain>
    </source>
</reference>
<evidence type="ECO:0000259" key="4">
    <source>
        <dbReference type="PROSITE" id="PS00624"/>
    </source>
</evidence>
<gene>
    <name evidence="5" type="ORF">C7999DRAFT_43531</name>
</gene>
<dbReference type="AlphaFoldDB" id="A0AAN7HK01"/>
<keyword evidence="6" id="KW-1185">Reference proteome</keyword>
<dbReference type="PANTHER" id="PTHR11552">
    <property type="entry name" value="GLUCOSE-METHANOL-CHOLINE GMC OXIDOREDUCTASE"/>
    <property type="match status" value="1"/>
</dbReference>
<dbReference type="InterPro" id="IPR000172">
    <property type="entry name" value="GMC_OxRdtase_N"/>
</dbReference>
<sequence>MTRVKTGVTLFLAYRLAWAGHAAGLAHSNNLDGSVYDYAIVGGGVSGLVVANRLSEDPKTTVLVIERGDFDDKPQAIVPWYATQLDTSVLIRPESAPDPGLNNTTYKVAVAAVVGGGSVVNGMGYGRGSKADYDAWEQLGNPGWGWDGLLPYFIKSSTFTPPSPDVVRHWNVTWDSSVYGNGPLHTHIPDFQYPDLAVFWDAIRQQPGINLPPGANAGEGIGAFWAPLSVDERTMTRATARSAYYDPVNATRSNLRLVTGQTATEILFHPGKPLRAKGVRIVSRSDGTAWKAYAKREVILAAGAIQTPQLLQASGIGPASVLRAAGVQVKKDLPSVGANLQDHPTAILLFNLSNQSFPNPDTILANTTYNATVWAEYLANKTGPIATAPNSPVVYRSLADLYPASPDAAASVATRLLAQDATAYLPDIYRTSPSLLRGYLAQRAILAAQFASGASAVTTTPYVGNGVVPAALLKPLSRGTVTLAPLSAPNTTTMQEGGLPTVQFNTLQNPLDAETVLAIVRAARAFWSPTTPGGAVLTSALGPITETQPGAAFQTDNELLTRLRQDRAFFRPSLAHPSGTCAMMPEEVGGCVDTELRVYGVPGGGLRVVDASVMPLIVGTALQASVYAVAEKAADIIKRTGGSH</sequence>
<dbReference type="SUPFAM" id="SSF51905">
    <property type="entry name" value="FAD/NAD(P)-binding domain"/>
    <property type="match status" value="1"/>
</dbReference>
<organism evidence="5 6">
    <name type="scientific">Corynascus novoguineensis</name>
    <dbReference type="NCBI Taxonomy" id="1126955"/>
    <lineage>
        <taxon>Eukaryota</taxon>
        <taxon>Fungi</taxon>
        <taxon>Dikarya</taxon>
        <taxon>Ascomycota</taxon>
        <taxon>Pezizomycotina</taxon>
        <taxon>Sordariomycetes</taxon>
        <taxon>Sordariomycetidae</taxon>
        <taxon>Sordariales</taxon>
        <taxon>Chaetomiaceae</taxon>
        <taxon>Corynascus</taxon>
    </lineage>
</organism>
<dbReference type="PANTHER" id="PTHR11552:SF115">
    <property type="entry name" value="DEHYDROGENASE XPTC-RELATED"/>
    <property type="match status" value="1"/>
</dbReference>
<dbReference type="SUPFAM" id="SSF54373">
    <property type="entry name" value="FAD-linked reductases, C-terminal domain"/>
    <property type="match status" value="1"/>
</dbReference>
<evidence type="ECO:0000313" key="5">
    <source>
        <dbReference type="EMBL" id="KAK4244850.1"/>
    </source>
</evidence>
<reference evidence="5" key="2">
    <citation type="submission" date="2023-05" db="EMBL/GenBank/DDBJ databases">
        <authorList>
            <consortium name="Lawrence Berkeley National Laboratory"/>
            <person name="Steindorff A."/>
            <person name="Hensen N."/>
            <person name="Bonometti L."/>
            <person name="Westerberg I."/>
            <person name="Brannstrom I.O."/>
            <person name="Guillou S."/>
            <person name="Cros-Aarteil S."/>
            <person name="Calhoun S."/>
            <person name="Haridas S."/>
            <person name="Kuo A."/>
            <person name="Mondo S."/>
            <person name="Pangilinan J."/>
            <person name="Riley R."/>
            <person name="Labutti K."/>
            <person name="Andreopoulos B."/>
            <person name="Lipzen A."/>
            <person name="Chen C."/>
            <person name="Yanf M."/>
            <person name="Daum C."/>
            <person name="Ng V."/>
            <person name="Clum A."/>
            <person name="Ohm R."/>
            <person name="Martin F."/>
            <person name="Silar P."/>
            <person name="Natvig D."/>
            <person name="Lalanne C."/>
            <person name="Gautier V."/>
            <person name="Ament-Velasquez S.L."/>
            <person name="Kruys A."/>
            <person name="Hutchinson M.I."/>
            <person name="Powell A.J."/>
            <person name="Barry K."/>
            <person name="Miller A.N."/>
            <person name="Grigoriev I.V."/>
            <person name="Debuchy R."/>
            <person name="Gladieux P."/>
            <person name="Thoren M.H."/>
            <person name="Johannesson H."/>
        </authorList>
    </citation>
    <scope>NUCLEOTIDE SEQUENCE</scope>
    <source>
        <strain evidence="5">CBS 359.72</strain>
    </source>
</reference>
<feature type="chain" id="PRO_5043024553" evidence="3">
    <location>
        <begin position="20"/>
        <end position="644"/>
    </location>
</feature>
<dbReference type="Gene3D" id="3.30.560.10">
    <property type="entry name" value="Glucose Oxidase, domain 3"/>
    <property type="match status" value="1"/>
</dbReference>
<comment type="caution">
    <text evidence="5">The sequence shown here is derived from an EMBL/GenBank/DDBJ whole genome shotgun (WGS) entry which is preliminary data.</text>
</comment>
<evidence type="ECO:0000256" key="2">
    <source>
        <dbReference type="PIRSR" id="PIRSR000137-2"/>
    </source>
</evidence>
<dbReference type="Gene3D" id="3.50.50.60">
    <property type="entry name" value="FAD/NAD(P)-binding domain"/>
    <property type="match status" value="1"/>
</dbReference>
<dbReference type="GO" id="GO:0044550">
    <property type="term" value="P:secondary metabolite biosynthetic process"/>
    <property type="evidence" value="ECO:0007669"/>
    <property type="project" value="TreeGrafter"/>
</dbReference>
<keyword evidence="2" id="KW-0285">Flavoprotein</keyword>
<dbReference type="EMBL" id="MU857721">
    <property type="protein sequence ID" value="KAK4244850.1"/>
    <property type="molecule type" value="Genomic_DNA"/>
</dbReference>
<dbReference type="InterPro" id="IPR012132">
    <property type="entry name" value="GMC_OxRdtase"/>
</dbReference>
<comment type="similarity">
    <text evidence="1">Belongs to the GMC oxidoreductase family.</text>
</comment>
<evidence type="ECO:0000256" key="1">
    <source>
        <dbReference type="ARBA" id="ARBA00010790"/>
    </source>
</evidence>
<protein>
    <submittedName>
        <fullName evidence="5">Pyranose dehydrogenase 3</fullName>
    </submittedName>
</protein>
<dbReference type="Pfam" id="PF00732">
    <property type="entry name" value="GMC_oxred_N"/>
    <property type="match status" value="1"/>
</dbReference>
<feature type="binding site" evidence="2">
    <location>
        <position position="113"/>
    </location>
    <ligand>
        <name>FAD</name>
        <dbReference type="ChEBI" id="CHEBI:57692"/>
    </ligand>
</feature>
<accession>A0AAN7HK01</accession>
<dbReference type="InterPro" id="IPR036188">
    <property type="entry name" value="FAD/NAD-bd_sf"/>
</dbReference>
<dbReference type="GO" id="GO:0050660">
    <property type="term" value="F:flavin adenine dinucleotide binding"/>
    <property type="evidence" value="ECO:0007669"/>
    <property type="project" value="InterPro"/>
</dbReference>
<keyword evidence="2" id="KW-0274">FAD</keyword>
<dbReference type="PIRSF" id="PIRSF000137">
    <property type="entry name" value="Alcohol_oxidase"/>
    <property type="match status" value="1"/>
</dbReference>
<name>A0AAN7HK01_9PEZI</name>
<feature type="domain" description="Glucose-methanol-choline oxidoreductase N-terminal" evidence="4">
    <location>
        <begin position="303"/>
        <end position="317"/>
    </location>
</feature>
<comment type="cofactor">
    <cofactor evidence="2">
        <name>FAD</name>
        <dbReference type="ChEBI" id="CHEBI:57692"/>
    </cofactor>
</comment>
<evidence type="ECO:0000256" key="3">
    <source>
        <dbReference type="SAM" id="SignalP"/>
    </source>
</evidence>
<proteinExistence type="inferred from homology"/>
<dbReference type="PROSITE" id="PS00624">
    <property type="entry name" value="GMC_OXRED_2"/>
    <property type="match status" value="1"/>
</dbReference>
<dbReference type="Proteomes" id="UP001303647">
    <property type="component" value="Unassembled WGS sequence"/>
</dbReference>
<feature type="signal peptide" evidence="3">
    <location>
        <begin position="1"/>
        <end position="19"/>
    </location>
</feature>
<evidence type="ECO:0000313" key="6">
    <source>
        <dbReference type="Proteomes" id="UP001303647"/>
    </source>
</evidence>